<accession>A0A023BX35</accession>
<dbReference type="OrthoDB" id="1438605at2"/>
<comment type="caution">
    <text evidence="2">The sequence shown here is derived from an EMBL/GenBank/DDBJ whole genome shotgun (WGS) entry which is preliminary data.</text>
</comment>
<feature type="domain" description="DUF6922" evidence="1">
    <location>
        <begin position="11"/>
        <end position="65"/>
    </location>
</feature>
<protein>
    <recommendedName>
        <fullName evidence="1">DUF6922 domain-containing protein</fullName>
    </recommendedName>
</protein>
<dbReference type="EMBL" id="AQRA01000003">
    <property type="protein sequence ID" value="EZH74606.1"/>
    <property type="molecule type" value="Genomic_DNA"/>
</dbReference>
<dbReference type="Pfam" id="PF21956">
    <property type="entry name" value="DUF6922"/>
    <property type="match status" value="1"/>
</dbReference>
<name>A0A023BX35_9FLAO</name>
<dbReference type="AlphaFoldDB" id="A0A023BX35"/>
<keyword evidence="3" id="KW-1185">Reference proteome</keyword>
<organism evidence="2 3">
    <name type="scientific">Aquimarina atlantica</name>
    <dbReference type="NCBI Taxonomy" id="1317122"/>
    <lineage>
        <taxon>Bacteria</taxon>
        <taxon>Pseudomonadati</taxon>
        <taxon>Bacteroidota</taxon>
        <taxon>Flavobacteriia</taxon>
        <taxon>Flavobacteriales</taxon>
        <taxon>Flavobacteriaceae</taxon>
        <taxon>Aquimarina</taxon>
    </lineage>
</organism>
<dbReference type="eggNOG" id="ENOG503351U">
    <property type="taxonomic scope" value="Bacteria"/>
</dbReference>
<gene>
    <name evidence="2" type="ORF">ATO12_12635</name>
</gene>
<dbReference type="InterPro" id="IPR053830">
    <property type="entry name" value="DUF6922"/>
</dbReference>
<evidence type="ECO:0000259" key="1">
    <source>
        <dbReference type="Pfam" id="PF21956"/>
    </source>
</evidence>
<sequence>MKVIKDITKIFPKHLFWDIDYSKLSIKRDKDIIIPRALYTTTKDTFANDIAVLERLYSKQKILSCLKNTKEHVSNKTCVMVAKRYNVTSFYRYAV</sequence>
<evidence type="ECO:0000313" key="3">
    <source>
        <dbReference type="Proteomes" id="UP000023541"/>
    </source>
</evidence>
<evidence type="ECO:0000313" key="2">
    <source>
        <dbReference type="EMBL" id="EZH74606.1"/>
    </source>
</evidence>
<proteinExistence type="predicted"/>
<reference evidence="2 3" key="1">
    <citation type="submission" date="2014-04" db="EMBL/GenBank/DDBJ databases">
        <title>Aquimarina sp. 22II-S11-z7 Genome Sequencing.</title>
        <authorList>
            <person name="Lai Q."/>
        </authorList>
    </citation>
    <scope>NUCLEOTIDE SEQUENCE [LARGE SCALE GENOMIC DNA]</scope>
    <source>
        <strain evidence="2 3">22II-S11-z7</strain>
    </source>
</reference>
<dbReference type="Proteomes" id="UP000023541">
    <property type="component" value="Unassembled WGS sequence"/>
</dbReference>